<organism evidence="2 3">
    <name type="scientific">Echinococcus granulosus</name>
    <name type="common">Hydatid tapeworm</name>
    <dbReference type="NCBI Taxonomy" id="6210"/>
    <lineage>
        <taxon>Eukaryota</taxon>
        <taxon>Metazoa</taxon>
        <taxon>Spiralia</taxon>
        <taxon>Lophotrochozoa</taxon>
        <taxon>Platyhelminthes</taxon>
        <taxon>Cestoda</taxon>
        <taxon>Eucestoda</taxon>
        <taxon>Cyclophyllidea</taxon>
        <taxon>Taeniidae</taxon>
        <taxon>Echinococcus</taxon>
        <taxon>Echinococcus granulosus group</taxon>
    </lineage>
</organism>
<evidence type="ECO:0000313" key="3">
    <source>
        <dbReference type="Proteomes" id="UP000019149"/>
    </source>
</evidence>
<dbReference type="CTD" id="36337720"/>
<comment type="caution">
    <text evidence="2">The sequence shown here is derived from an EMBL/GenBank/DDBJ whole genome shotgun (WGS) entry which is preliminary data.</text>
</comment>
<protein>
    <recommendedName>
        <fullName evidence="4">Ig-like domain-containing protein</fullName>
    </recommendedName>
</protein>
<reference evidence="2 3" key="1">
    <citation type="journal article" date="2013" name="Nat. Genet.">
        <title>The genome of the hydatid tapeworm Echinococcus granulosus.</title>
        <authorList>
            <person name="Zheng H."/>
            <person name="Zhang W."/>
            <person name="Zhang L."/>
            <person name="Zhang Z."/>
            <person name="Li J."/>
            <person name="Lu G."/>
            <person name="Zhu Y."/>
            <person name="Wang Y."/>
            <person name="Huang Y."/>
            <person name="Liu J."/>
            <person name="Kang H."/>
            <person name="Chen J."/>
            <person name="Wang L."/>
            <person name="Chen A."/>
            <person name="Yu S."/>
            <person name="Gao Z."/>
            <person name="Jin L."/>
            <person name="Gu W."/>
            <person name="Wang Z."/>
            <person name="Zhao L."/>
            <person name="Shi B."/>
            <person name="Wen H."/>
            <person name="Lin R."/>
            <person name="Jones M.K."/>
            <person name="Brejova B."/>
            <person name="Vinar T."/>
            <person name="Zhao G."/>
            <person name="McManus D.P."/>
            <person name="Chen Z."/>
            <person name="Zhou Y."/>
            <person name="Wang S."/>
        </authorList>
    </citation>
    <scope>NUCLEOTIDE SEQUENCE [LARGE SCALE GENOMIC DNA]</scope>
</reference>
<keyword evidence="3" id="KW-1185">Reference proteome</keyword>
<dbReference type="KEGG" id="egl:EGR_02005"/>
<dbReference type="AlphaFoldDB" id="W6UR96"/>
<evidence type="ECO:0008006" key="4">
    <source>
        <dbReference type="Google" id="ProtNLM"/>
    </source>
</evidence>
<evidence type="ECO:0000313" key="2">
    <source>
        <dbReference type="EMBL" id="EUB63201.1"/>
    </source>
</evidence>
<gene>
    <name evidence="2" type="ORF">EGR_02005</name>
</gene>
<dbReference type="STRING" id="6210.W6UR96"/>
<proteinExistence type="predicted"/>
<keyword evidence="1" id="KW-0732">Signal</keyword>
<dbReference type="EMBL" id="APAU02000008">
    <property type="protein sequence ID" value="EUB63201.1"/>
    <property type="molecule type" value="Genomic_DNA"/>
</dbReference>
<feature type="signal peptide" evidence="1">
    <location>
        <begin position="1"/>
        <end position="20"/>
    </location>
</feature>
<sequence>MEIGLFSLILILAIFQSSLAWQQWSGSQTNGFCQNPNRISIAGSAPSRMVQEGGRIVLICCTLGNTSGHDHEQLLWTDSSQKLIINYFSNSVQAAQSRKYAVPDFSDKKHIIYPNLLIVCGKGHGKYE</sequence>
<feature type="chain" id="PRO_5004882394" description="Ig-like domain-containing protein" evidence="1">
    <location>
        <begin position="21"/>
        <end position="128"/>
    </location>
</feature>
<name>W6UR96_ECHGR</name>
<dbReference type="GeneID" id="36337720"/>
<accession>W6UR96</accession>
<evidence type="ECO:0000256" key="1">
    <source>
        <dbReference type="SAM" id="SignalP"/>
    </source>
</evidence>
<dbReference type="Proteomes" id="UP000019149">
    <property type="component" value="Unassembled WGS sequence"/>
</dbReference>
<dbReference type="RefSeq" id="XP_024354397.1">
    <property type="nucleotide sequence ID" value="XM_024491254.1"/>
</dbReference>